<reference evidence="13 14" key="1">
    <citation type="journal article" date="2015" name="Genome Announc.">
        <title>Expanding the biotechnology potential of lactobacilli through comparative genomics of 213 strains and associated genera.</title>
        <authorList>
            <person name="Sun Z."/>
            <person name="Harris H.M."/>
            <person name="McCann A."/>
            <person name="Guo C."/>
            <person name="Argimon S."/>
            <person name="Zhang W."/>
            <person name="Yang X."/>
            <person name="Jeffery I.B."/>
            <person name="Cooney J.C."/>
            <person name="Kagawa T.F."/>
            <person name="Liu W."/>
            <person name="Song Y."/>
            <person name="Salvetti E."/>
            <person name="Wrobel A."/>
            <person name="Rasinkangas P."/>
            <person name="Parkhill J."/>
            <person name="Rea M.C."/>
            <person name="O'Sullivan O."/>
            <person name="Ritari J."/>
            <person name="Douillard F.P."/>
            <person name="Paul Ross R."/>
            <person name="Yang R."/>
            <person name="Briner A.E."/>
            <person name="Felis G.E."/>
            <person name="de Vos W.M."/>
            <person name="Barrangou R."/>
            <person name="Klaenhammer T.R."/>
            <person name="Caufield P.W."/>
            <person name="Cui Y."/>
            <person name="Zhang H."/>
            <person name="O'Toole P.W."/>
        </authorList>
    </citation>
    <scope>NUCLEOTIDE SEQUENCE [LARGE SCALE GENOMIC DNA]</scope>
    <source>
        <strain evidence="13 14">DSM 23037</strain>
    </source>
</reference>
<evidence type="ECO:0000313" key="14">
    <source>
        <dbReference type="Proteomes" id="UP000051378"/>
    </source>
</evidence>
<dbReference type="Pfam" id="PF06736">
    <property type="entry name" value="TMEM175"/>
    <property type="match status" value="1"/>
</dbReference>
<evidence type="ECO:0000256" key="1">
    <source>
        <dbReference type="ARBA" id="ARBA00004141"/>
    </source>
</evidence>
<keyword evidence="11" id="KW-0407">Ion channel</keyword>
<evidence type="ECO:0000256" key="2">
    <source>
        <dbReference type="ARBA" id="ARBA00006920"/>
    </source>
</evidence>
<evidence type="ECO:0008006" key="15">
    <source>
        <dbReference type="Google" id="ProtNLM"/>
    </source>
</evidence>
<evidence type="ECO:0000256" key="8">
    <source>
        <dbReference type="ARBA" id="ARBA00022989"/>
    </source>
</evidence>
<keyword evidence="7" id="KW-0630">Potassium</keyword>
<dbReference type="Proteomes" id="UP000051378">
    <property type="component" value="Unassembled WGS sequence"/>
</dbReference>
<evidence type="ECO:0000256" key="7">
    <source>
        <dbReference type="ARBA" id="ARBA00022958"/>
    </source>
</evidence>
<evidence type="ECO:0000256" key="5">
    <source>
        <dbReference type="ARBA" id="ARBA00022692"/>
    </source>
</evidence>
<comment type="catalytic activity">
    <reaction evidence="12">
        <text>K(+)(in) = K(+)(out)</text>
        <dbReference type="Rhea" id="RHEA:29463"/>
        <dbReference type="ChEBI" id="CHEBI:29103"/>
    </reaction>
</comment>
<comment type="subcellular location">
    <subcellularLocation>
        <location evidence="1">Membrane</location>
        <topology evidence="1">Multi-pass membrane protein</topology>
    </subcellularLocation>
</comment>
<protein>
    <recommendedName>
        <fullName evidence="15">DUF1211 domain-containing protein</fullName>
    </recommendedName>
</protein>
<dbReference type="PATRIC" id="fig|1423744.4.peg.793"/>
<keyword evidence="6" id="KW-0631">Potassium channel</keyword>
<evidence type="ECO:0000256" key="6">
    <source>
        <dbReference type="ARBA" id="ARBA00022826"/>
    </source>
</evidence>
<evidence type="ECO:0000256" key="9">
    <source>
        <dbReference type="ARBA" id="ARBA00023065"/>
    </source>
</evidence>
<organism evidence="13 14">
    <name type="scientific">Holzapfeliella floricola DSM 23037 = JCM 16512</name>
    <dbReference type="NCBI Taxonomy" id="1423744"/>
    <lineage>
        <taxon>Bacteria</taxon>
        <taxon>Bacillati</taxon>
        <taxon>Bacillota</taxon>
        <taxon>Bacilli</taxon>
        <taxon>Lactobacillales</taxon>
        <taxon>Lactobacillaceae</taxon>
        <taxon>Holzapfeliella</taxon>
    </lineage>
</organism>
<dbReference type="GO" id="GO:0015252">
    <property type="term" value="F:proton channel activity"/>
    <property type="evidence" value="ECO:0007669"/>
    <property type="project" value="InterPro"/>
</dbReference>
<evidence type="ECO:0000256" key="3">
    <source>
        <dbReference type="ARBA" id="ARBA00022448"/>
    </source>
</evidence>
<dbReference type="GO" id="GO:0005267">
    <property type="term" value="F:potassium channel activity"/>
    <property type="evidence" value="ECO:0007669"/>
    <property type="project" value="UniProtKB-KW"/>
</dbReference>
<dbReference type="GO" id="GO:0016020">
    <property type="term" value="C:membrane"/>
    <property type="evidence" value="ECO:0007669"/>
    <property type="project" value="UniProtKB-SubCell"/>
</dbReference>
<name>A0A0R2DHT0_9LACO</name>
<accession>A0A0R2DHT0</accession>
<keyword evidence="9" id="KW-0406">Ion transport</keyword>
<sequence>MKKERLAAFSDAVLAIIMTILVLELDKPDHITWESIFNLRVNYFAYALSFFG</sequence>
<dbReference type="InterPro" id="IPR010617">
    <property type="entry name" value="TMEM175-like"/>
</dbReference>
<evidence type="ECO:0000256" key="12">
    <source>
        <dbReference type="ARBA" id="ARBA00034430"/>
    </source>
</evidence>
<evidence type="ECO:0000313" key="13">
    <source>
        <dbReference type="EMBL" id="KRN03665.1"/>
    </source>
</evidence>
<keyword evidence="10" id="KW-0472">Membrane</keyword>
<evidence type="ECO:0000256" key="11">
    <source>
        <dbReference type="ARBA" id="ARBA00023303"/>
    </source>
</evidence>
<evidence type="ECO:0000256" key="10">
    <source>
        <dbReference type="ARBA" id="ARBA00023136"/>
    </source>
</evidence>
<keyword evidence="3" id="KW-0813">Transport</keyword>
<keyword evidence="4" id="KW-0633">Potassium transport</keyword>
<keyword evidence="14" id="KW-1185">Reference proteome</keyword>
<comment type="caution">
    <text evidence="13">The sequence shown here is derived from an EMBL/GenBank/DDBJ whole genome shotgun (WGS) entry which is preliminary data.</text>
</comment>
<comment type="similarity">
    <text evidence="2">Belongs to the TMEM175 family.</text>
</comment>
<gene>
    <name evidence="13" type="ORF">FC86_GL000772</name>
</gene>
<dbReference type="AlphaFoldDB" id="A0A0R2DHT0"/>
<keyword evidence="5" id="KW-0812">Transmembrane</keyword>
<evidence type="ECO:0000256" key="4">
    <source>
        <dbReference type="ARBA" id="ARBA00022538"/>
    </source>
</evidence>
<keyword evidence="8" id="KW-1133">Transmembrane helix</keyword>
<dbReference type="STRING" id="1423744.FC86_GL000772"/>
<dbReference type="EMBL" id="AYZL01000020">
    <property type="protein sequence ID" value="KRN03665.1"/>
    <property type="molecule type" value="Genomic_DNA"/>
</dbReference>
<proteinExistence type="inferred from homology"/>